<organism evidence="2 3">
    <name type="scientific">Nocardiopsis aegyptia</name>
    <dbReference type="NCBI Taxonomy" id="220378"/>
    <lineage>
        <taxon>Bacteria</taxon>
        <taxon>Bacillati</taxon>
        <taxon>Actinomycetota</taxon>
        <taxon>Actinomycetes</taxon>
        <taxon>Streptosporangiales</taxon>
        <taxon>Nocardiopsidaceae</taxon>
        <taxon>Nocardiopsis</taxon>
    </lineage>
</organism>
<reference evidence="2 3" key="1">
    <citation type="submission" date="2020-07" db="EMBL/GenBank/DDBJ databases">
        <title>Sequencing the genomes of 1000 actinobacteria strains.</title>
        <authorList>
            <person name="Klenk H.-P."/>
        </authorList>
    </citation>
    <scope>NUCLEOTIDE SEQUENCE [LARGE SCALE GENOMIC DNA]</scope>
    <source>
        <strain evidence="2 3">DSM 44442</strain>
    </source>
</reference>
<keyword evidence="1" id="KW-0472">Membrane</keyword>
<accession>A0A7Z0EPM7</accession>
<dbReference type="Proteomes" id="UP000572051">
    <property type="component" value="Unassembled WGS sequence"/>
</dbReference>
<feature type="transmembrane region" description="Helical" evidence="1">
    <location>
        <begin position="68"/>
        <end position="85"/>
    </location>
</feature>
<evidence type="ECO:0000313" key="3">
    <source>
        <dbReference type="Proteomes" id="UP000572051"/>
    </source>
</evidence>
<comment type="caution">
    <text evidence="2">The sequence shown here is derived from an EMBL/GenBank/DDBJ whole genome shotgun (WGS) entry which is preliminary data.</text>
</comment>
<dbReference type="RefSeq" id="WP_179825514.1">
    <property type="nucleotide sequence ID" value="NZ_JACCFS010000001.1"/>
</dbReference>
<protein>
    <submittedName>
        <fullName evidence="2">Uncharacterized protein</fullName>
    </submittedName>
</protein>
<feature type="transmembrane region" description="Helical" evidence="1">
    <location>
        <begin position="45"/>
        <end position="62"/>
    </location>
</feature>
<feature type="transmembrane region" description="Helical" evidence="1">
    <location>
        <begin position="92"/>
        <end position="112"/>
    </location>
</feature>
<evidence type="ECO:0000256" key="1">
    <source>
        <dbReference type="SAM" id="Phobius"/>
    </source>
</evidence>
<keyword evidence="1" id="KW-1133">Transmembrane helix</keyword>
<gene>
    <name evidence="2" type="ORF">HNR10_003843</name>
</gene>
<proteinExistence type="predicted"/>
<keyword evidence="1" id="KW-0812">Transmembrane</keyword>
<dbReference type="EMBL" id="JACCFS010000001">
    <property type="protein sequence ID" value="NYJ35962.1"/>
    <property type="molecule type" value="Genomic_DNA"/>
</dbReference>
<feature type="transmembrane region" description="Helical" evidence="1">
    <location>
        <begin position="118"/>
        <end position="138"/>
    </location>
</feature>
<name>A0A7Z0EPM7_9ACTN</name>
<evidence type="ECO:0000313" key="2">
    <source>
        <dbReference type="EMBL" id="NYJ35962.1"/>
    </source>
</evidence>
<sequence>MRLRPVFDPMLPQDLVRHLRKHPEDLTPVEPGTPAGRRRPRRGRALVGALALVGSLALVVAVEAWFGRWWALGTGFASLFCYVPPRGDVKRVATPLVLGACTIFPWWIWALALSGTWAWLPFAFLHPVLFGLFVNWAPAREFHVPRDRYVLPEELAHPEQDRLERVRSVIGTVQEAERLLSSGFGGTDALLVLREEEWRLAESMRRIAPLAAEIDTLASNAVSDRVRRAMRPQVAVLAEARGAHRAAVERVEAYVRPVEEAVAAHREWEQYRRLAAGGDGYADVLAETRGRDHGALAGAPGLTADPALETARRELSRRTGRAAEANTWLLRAVRGQR</sequence>
<dbReference type="AlphaFoldDB" id="A0A7Z0EPM7"/>
<keyword evidence="3" id="KW-1185">Reference proteome</keyword>